<accession>A0ABU1S873</accession>
<dbReference type="EMBL" id="JAVDUM010000001">
    <property type="protein sequence ID" value="MDR6865809.1"/>
    <property type="molecule type" value="Genomic_DNA"/>
</dbReference>
<sequence>MGSTAYAANGSSDGDKDKAVDEFLAPTVNPAMQTTMSLLEKYGIDERNQKYEGAYTLEETDSGTRLVVRYTRTHNAANSLLAALKEVQAESPIAIDIIPVDFNMAESEAVAALLMGADSPLVTEYGLTPTIAVVDMMTGKVNVETSDLLEGEAARGPSDALSLSIEGVDIDVHLGVGQPMDLQYSRNDDAAPYSGGIALDSGNVGVTMGFTWVRWSDGELMGSTAEHAWEETGVSTWYSNGLVGTRYFYNTKTDSTLLRSSPQSQFNHNMYVGDSTTSNRRDVVGALNNLAYGTPMAINGRFGLRPATTVIGVGAFTGGKGPFVLTSSGACSAGDSGGPWIQTDGVGDVIAAGQHVGRAYYSGAYRCVVSPLGPISSAMAASIYTR</sequence>
<proteinExistence type="predicted"/>
<comment type="caution">
    <text evidence="1">The sequence shown here is derived from an EMBL/GenBank/DDBJ whole genome shotgun (WGS) entry which is preliminary data.</text>
</comment>
<name>A0ABU1S873_9MICO</name>
<evidence type="ECO:0000313" key="1">
    <source>
        <dbReference type="EMBL" id="MDR6865809.1"/>
    </source>
</evidence>
<keyword evidence="2" id="KW-1185">Reference proteome</keyword>
<protein>
    <submittedName>
        <fullName evidence="1">Uncharacterized protein</fullName>
    </submittedName>
</protein>
<reference evidence="1 2" key="1">
    <citation type="submission" date="2023-07" db="EMBL/GenBank/DDBJ databases">
        <title>Sorghum-associated microbial communities from plants grown in Nebraska, USA.</title>
        <authorList>
            <person name="Schachtman D."/>
        </authorList>
    </citation>
    <scope>NUCLEOTIDE SEQUENCE [LARGE SCALE GENOMIC DNA]</scope>
    <source>
        <strain evidence="1 2">2980</strain>
    </source>
</reference>
<dbReference type="Proteomes" id="UP001259347">
    <property type="component" value="Unassembled WGS sequence"/>
</dbReference>
<organism evidence="1 2">
    <name type="scientific">Microbacterium resistens</name>
    <dbReference type="NCBI Taxonomy" id="156977"/>
    <lineage>
        <taxon>Bacteria</taxon>
        <taxon>Bacillati</taxon>
        <taxon>Actinomycetota</taxon>
        <taxon>Actinomycetes</taxon>
        <taxon>Micrococcales</taxon>
        <taxon>Microbacteriaceae</taxon>
        <taxon>Microbacterium</taxon>
    </lineage>
</organism>
<gene>
    <name evidence="1" type="ORF">J2Y69_000391</name>
</gene>
<dbReference type="RefSeq" id="WP_310016951.1">
    <property type="nucleotide sequence ID" value="NZ_JAVDUM010000001.1"/>
</dbReference>
<evidence type="ECO:0000313" key="2">
    <source>
        <dbReference type="Proteomes" id="UP001259347"/>
    </source>
</evidence>